<feature type="transmembrane region" description="Helical" evidence="7">
    <location>
        <begin position="76"/>
        <end position="102"/>
    </location>
</feature>
<dbReference type="AlphaFoldDB" id="A0A939RXS0"/>
<feature type="transmembrane region" description="Helical" evidence="7">
    <location>
        <begin position="159"/>
        <end position="177"/>
    </location>
</feature>
<keyword evidence="6 7" id="KW-0472">Membrane</keyword>
<evidence type="ECO:0000256" key="2">
    <source>
        <dbReference type="ARBA" id="ARBA00007362"/>
    </source>
</evidence>
<keyword evidence="10" id="KW-1185">Reference proteome</keyword>
<evidence type="ECO:0000259" key="8">
    <source>
        <dbReference type="Pfam" id="PF00892"/>
    </source>
</evidence>
<dbReference type="Proteomes" id="UP000664398">
    <property type="component" value="Unassembled WGS sequence"/>
</dbReference>
<reference evidence="9" key="1">
    <citation type="submission" date="2021-03" db="EMBL/GenBank/DDBJ databases">
        <title>Leucobacter chromiisoli sp. nov., isolated from chromium-containing soil of chemical plant.</title>
        <authorList>
            <person name="Xu Z."/>
        </authorList>
    </citation>
    <scope>NUCLEOTIDE SEQUENCE</scope>
    <source>
        <strain evidence="9">A2</strain>
    </source>
</reference>
<feature type="domain" description="EamA" evidence="8">
    <location>
        <begin position="162"/>
        <end position="292"/>
    </location>
</feature>
<feature type="transmembrane region" description="Helical" evidence="7">
    <location>
        <begin position="252"/>
        <end position="271"/>
    </location>
</feature>
<evidence type="ECO:0000256" key="6">
    <source>
        <dbReference type="ARBA" id="ARBA00023136"/>
    </source>
</evidence>
<evidence type="ECO:0000256" key="5">
    <source>
        <dbReference type="ARBA" id="ARBA00022989"/>
    </source>
</evidence>
<evidence type="ECO:0000313" key="10">
    <source>
        <dbReference type="Proteomes" id="UP000664398"/>
    </source>
</evidence>
<evidence type="ECO:0000256" key="4">
    <source>
        <dbReference type="ARBA" id="ARBA00022692"/>
    </source>
</evidence>
<dbReference type="RefSeq" id="WP_208044637.1">
    <property type="nucleotide sequence ID" value="NZ_JAGDYL010000003.1"/>
</dbReference>
<accession>A0A939RXS0</accession>
<proteinExistence type="inferred from homology"/>
<evidence type="ECO:0000256" key="3">
    <source>
        <dbReference type="ARBA" id="ARBA00022475"/>
    </source>
</evidence>
<sequence length="312" mass="31805">MGAPGEPLERASRIDRALLVLVTAVWGVNFVSARFGLDATTPLGFRVLTFGGGAAIVAVVAACSRTNLRLPRTRDYLHLLVAGVFSITGFGLLAALAVLSGGVGRTSIIVYTMPLWVVLFGRLMLGERIGGRRLTAVALGAAGLAVLLVPLLVEGESAGTPAALGAALSWAIGTVYLKRAGVDAPPIALTVWQLVAGTAVLGLAALFTRDPVFTAVPGPASWAGIVYTAVAGTAVAYLIWFRVVQRLPASTAGMGTLLVPVFGIAAAAILLGERPTLPDLAGSALILAAGLLALAPSRTEPDGGAQGTNLKR</sequence>
<protein>
    <submittedName>
        <fullName evidence="9">DMT family transporter</fullName>
    </submittedName>
</protein>
<feature type="transmembrane region" description="Helical" evidence="7">
    <location>
        <begin position="43"/>
        <end position="64"/>
    </location>
</feature>
<keyword evidence="4 7" id="KW-0812">Transmembrane</keyword>
<comment type="similarity">
    <text evidence="2">Belongs to the EamA transporter family.</text>
</comment>
<dbReference type="InterPro" id="IPR050638">
    <property type="entry name" value="AA-Vitamin_Transporters"/>
</dbReference>
<keyword evidence="3" id="KW-1003">Cell membrane</keyword>
<name>A0A939RXS0_9MICO</name>
<feature type="domain" description="EamA" evidence="8">
    <location>
        <begin position="18"/>
        <end position="148"/>
    </location>
</feature>
<feature type="transmembrane region" description="Helical" evidence="7">
    <location>
        <begin position="17"/>
        <end position="37"/>
    </location>
</feature>
<evidence type="ECO:0000256" key="1">
    <source>
        <dbReference type="ARBA" id="ARBA00004651"/>
    </source>
</evidence>
<gene>
    <name evidence="9" type="ORF">J4H91_02255</name>
</gene>
<dbReference type="PANTHER" id="PTHR32322">
    <property type="entry name" value="INNER MEMBRANE TRANSPORTER"/>
    <property type="match status" value="1"/>
</dbReference>
<dbReference type="InterPro" id="IPR037185">
    <property type="entry name" value="EmrE-like"/>
</dbReference>
<dbReference type="EMBL" id="JAGDYL010000003">
    <property type="protein sequence ID" value="MBO1804141.1"/>
    <property type="molecule type" value="Genomic_DNA"/>
</dbReference>
<feature type="transmembrane region" description="Helical" evidence="7">
    <location>
        <begin position="108"/>
        <end position="125"/>
    </location>
</feature>
<evidence type="ECO:0000256" key="7">
    <source>
        <dbReference type="SAM" id="Phobius"/>
    </source>
</evidence>
<dbReference type="GO" id="GO:0005886">
    <property type="term" value="C:plasma membrane"/>
    <property type="evidence" value="ECO:0007669"/>
    <property type="project" value="UniProtKB-SubCell"/>
</dbReference>
<evidence type="ECO:0000313" key="9">
    <source>
        <dbReference type="EMBL" id="MBO1804141.1"/>
    </source>
</evidence>
<comment type="caution">
    <text evidence="9">The sequence shown here is derived from an EMBL/GenBank/DDBJ whole genome shotgun (WGS) entry which is preliminary data.</text>
</comment>
<comment type="subcellular location">
    <subcellularLocation>
        <location evidence="1">Cell membrane</location>
        <topology evidence="1">Multi-pass membrane protein</topology>
    </subcellularLocation>
</comment>
<feature type="transmembrane region" description="Helical" evidence="7">
    <location>
        <begin position="277"/>
        <end position="295"/>
    </location>
</feature>
<feature type="transmembrane region" description="Helical" evidence="7">
    <location>
        <begin position="220"/>
        <end position="240"/>
    </location>
</feature>
<keyword evidence="5 7" id="KW-1133">Transmembrane helix</keyword>
<dbReference type="PANTHER" id="PTHR32322:SF18">
    <property type="entry name" value="S-ADENOSYLMETHIONINE_S-ADENOSYLHOMOCYSTEINE TRANSPORTER"/>
    <property type="match status" value="1"/>
</dbReference>
<dbReference type="Pfam" id="PF00892">
    <property type="entry name" value="EamA"/>
    <property type="match status" value="2"/>
</dbReference>
<organism evidence="9 10">
    <name type="scientific">Leucobacter ruminantium</name>
    <dbReference type="NCBI Taxonomy" id="1289170"/>
    <lineage>
        <taxon>Bacteria</taxon>
        <taxon>Bacillati</taxon>
        <taxon>Actinomycetota</taxon>
        <taxon>Actinomycetes</taxon>
        <taxon>Micrococcales</taxon>
        <taxon>Microbacteriaceae</taxon>
        <taxon>Leucobacter</taxon>
    </lineage>
</organism>
<dbReference type="SUPFAM" id="SSF103481">
    <property type="entry name" value="Multidrug resistance efflux transporter EmrE"/>
    <property type="match status" value="2"/>
</dbReference>
<feature type="transmembrane region" description="Helical" evidence="7">
    <location>
        <begin position="189"/>
        <end position="208"/>
    </location>
</feature>
<dbReference type="InterPro" id="IPR000620">
    <property type="entry name" value="EamA_dom"/>
</dbReference>
<feature type="transmembrane region" description="Helical" evidence="7">
    <location>
        <begin position="134"/>
        <end position="153"/>
    </location>
</feature>